<keyword evidence="4" id="KW-0456">Lyase</keyword>
<evidence type="ECO:0000313" key="7">
    <source>
        <dbReference type="EMBL" id="SJZ70137.1"/>
    </source>
</evidence>
<organism evidence="7 8">
    <name type="scientific">Cetobacterium ceti</name>
    <dbReference type="NCBI Taxonomy" id="180163"/>
    <lineage>
        <taxon>Bacteria</taxon>
        <taxon>Fusobacteriati</taxon>
        <taxon>Fusobacteriota</taxon>
        <taxon>Fusobacteriia</taxon>
        <taxon>Fusobacteriales</taxon>
        <taxon>Fusobacteriaceae</taxon>
        <taxon>Cetobacterium</taxon>
    </lineage>
</organism>
<evidence type="ECO:0000256" key="3">
    <source>
        <dbReference type="ARBA" id="ARBA00022764"/>
    </source>
</evidence>
<dbReference type="Pfam" id="PF07940">
    <property type="entry name" value="Hepar_II_III_C"/>
    <property type="match status" value="1"/>
</dbReference>
<feature type="domain" description="Heparinase II/III-like C-terminal" evidence="5">
    <location>
        <begin position="344"/>
        <end position="564"/>
    </location>
</feature>
<proteinExistence type="predicted"/>
<evidence type="ECO:0000259" key="6">
    <source>
        <dbReference type="Pfam" id="PF16889"/>
    </source>
</evidence>
<protein>
    <submittedName>
        <fullName evidence="7">Heparinase II/III-like protein</fullName>
    </submittedName>
</protein>
<dbReference type="Proteomes" id="UP000191153">
    <property type="component" value="Unassembled WGS sequence"/>
</dbReference>
<comment type="subcellular location">
    <subcellularLocation>
        <location evidence="1">Periplasm</location>
    </subcellularLocation>
</comment>
<dbReference type="InterPro" id="IPR008929">
    <property type="entry name" value="Chondroitin_lyas"/>
</dbReference>
<accession>A0A1T4MTI1</accession>
<keyword evidence="8" id="KW-1185">Reference proteome</keyword>
<dbReference type="AlphaFoldDB" id="A0A1T4MTI1"/>
<reference evidence="7 8" key="1">
    <citation type="submission" date="2017-02" db="EMBL/GenBank/DDBJ databases">
        <authorList>
            <person name="Peterson S.W."/>
        </authorList>
    </citation>
    <scope>NUCLEOTIDE SEQUENCE [LARGE SCALE GENOMIC DNA]</scope>
    <source>
        <strain evidence="7 8">ATCC 700028</strain>
    </source>
</reference>
<dbReference type="InterPro" id="IPR031680">
    <property type="entry name" value="Hepar_II_III_N"/>
</dbReference>
<dbReference type="Pfam" id="PF16889">
    <property type="entry name" value="Hepar_II_III_N"/>
    <property type="match status" value="1"/>
</dbReference>
<dbReference type="InterPro" id="IPR012480">
    <property type="entry name" value="Hepar_II_III_C"/>
</dbReference>
<dbReference type="Gene3D" id="2.70.98.70">
    <property type="match status" value="1"/>
</dbReference>
<dbReference type="PANTHER" id="PTHR39210">
    <property type="entry name" value="HEPARIN-SULFATE LYASE"/>
    <property type="match status" value="1"/>
</dbReference>
<feature type="domain" description="Heparin-sulfate lyase N-terminal" evidence="6">
    <location>
        <begin position="29"/>
        <end position="292"/>
    </location>
</feature>
<evidence type="ECO:0000313" key="8">
    <source>
        <dbReference type="Proteomes" id="UP000191153"/>
    </source>
</evidence>
<keyword evidence="2" id="KW-0732">Signal</keyword>
<dbReference type="STRING" id="180163.SAMN02745174_01309"/>
<evidence type="ECO:0000256" key="2">
    <source>
        <dbReference type="ARBA" id="ARBA00022729"/>
    </source>
</evidence>
<dbReference type="Gene3D" id="1.50.10.100">
    <property type="entry name" value="Chondroitin AC/alginate lyase"/>
    <property type="match status" value="1"/>
</dbReference>
<name>A0A1T4MTI1_9FUSO</name>
<dbReference type="EMBL" id="FUWX01000009">
    <property type="protein sequence ID" value="SJZ70137.1"/>
    <property type="molecule type" value="Genomic_DNA"/>
</dbReference>
<dbReference type="OrthoDB" id="7335480at2"/>
<dbReference type="GO" id="GO:0042597">
    <property type="term" value="C:periplasmic space"/>
    <property type="evidence" value="ECO:0007669"/>
    <property type="project" value="UniProtKB-SubCell"/>
</dbReference>
<keyword evidence="3" id="KW-0574">Periplasm</keyword>
<dbReference type="PANTHER" id="PTHR39210:SF1">
    <property type="entry name" value="HEPARIN-SULFATE LYASE"/>
    <property type="match status" value="1"/>
</dbReference>
<sequence length="662" mass="77705">MKGFLNNKENFQIALLMIDQFPEEYKIVIDTANMIVEQNFIFNHKWDMEVCKTPYKFNKNIIWNYVPFQDPEWTFMLNRHKFWLDLGKAYSLTKDEKYAKAFFNQISHWIDSVDLKNPTFEHCTRTIEMGIRAINWIKALELFKESSFFNKNIEKKISDSLYNQCQILMDIYDDFRTLSNWGILQNTGILVFSIVFNNYSQSKEMFNTALKRLIFQCQIQILPDGIHWEQSPMYQNEVLNCLLDVAIILRNNNLDIPREILDGIKKLAYSNLIMAKPNHHQPMQGDSDDTDLRDIITRAAYILEDGYLKFGAYKNIDFESIWELGLNSIETYNKIKAIQPDFTSAQLKESGNFYLRDSFLENSNYLWFRCGPIGSGHGHGEHLHFDLSIYGENFISDPGRCTYVEEDIRREYLRGVTAHNTTIIDKKSFSEFKGAWGIVNSAYTLNTHFISETYFDYVEGGHLGYVYLNNPVVTFRKILYLKPNIWIVIDEFHTNGEHTYNQIFNFDPEKKVNLKKNSAEIIGTTNNLKIHWLENIDLKKVEGIFSREYNKLEKNIKIISEISEKDNKMIFTAFIGQKNKEKNNIKIKEVPIVRGDKTFVPKTEARAIEIIISETEKYIFVNSTKDIAHQKKSYLVENTLFYGKVALIKKEKKNTEIKILKY</sequence>
<dbReference type="SUPFAM" id="SSF48230">
    <property type="entry name" value="Chondroitin AC/alginate lyase"/>
    <property type="match status" value="1"/>
</dbReference>
<evidence type="ECO:0000259" key="5">
    <source>
        <dbReference type="Pfam" id="PF07940"/>
    </source>
</evidence>
<dbReference type="RefSeq" id="WP_078693806.1">
    <property type="nucleotide sequence ID" value="NZ_FUWX01000009.1"/>
</dbReference>
<evidence type="ECO:0000256" key="1">
    <source>
        <dbReference type="ARBA" id="ARBA00004418"/>
    </source>
</evidence>
<dbReference type="GO" id="GO:0016829">
    <property type="term" value="F:lyase activity"/>
    <property type="evidence" value="ECO:0007669"/>
    <property type="project" value="UniProtKB-KW"/>
</dbReference>
<gene>
    <name evidence="7" type="ORF">SAMN02745174_01309</name>
</gene>
<evidence type="ECO:0000256" key="4">
    <source>
        <dbReference type="ARBA" id="ARBA00023239"/>
    </source>
</evidence>